<keyword evidence="2" id="KW-1185">Reference proteome</keyword>
<evidence type="ECO:0000313" key="2">
    <source>
        <dbReference type="Proteomes" id="UP001497382"/>
    </source>
</evidence>
<dbReference type="Proteomes" id="UP001497382">
    <property type="component" value="Unassembled WGS sequence"/>
</dbReference>
<protein>
    <submittedName>
        <fullName evidence="1">Uncharacterized protein</fullName>
    </submittedName>
</protein>
<name>A0AAV2AB45_9ARAC</name>
<comment type="caution">
    <text evidence="1">The sequence shown here is derived from an EMBL/GenBank/DDBJ whole genome shotgun (WGS) entry which is preliminary data.</text>
</comment>
<evidence type="ECO:0000313" key="1">
    <source>
        <dbReference type="EMBL" id="CAL1281195.1"/>
    </source>
</evidence>
<organism evidence="1 2">
    <name type="scientific">Larinioides sclopetarius</name>
    <dbReference type="NCBI Taxonomy" id="280406"/>
    <lineage>
        <taxon>Eukaryota</taxon>
        <taxon>Metazoa</taxon>
        <taxon>Ecdysozoa</taxon>
        <taxon>Arthropoda</taxon>
        <taxon>Chelicerata</taxon>
        <taxon>Arachnida</taxon>
        <taxon>Araneae</taxon>
        <taxon>Araneomorphae</taxon>
        <taxon>Entelegynae</taxon>
        <taxon>Araneoidea</taxon>
        <taxon>Araneidae</taxon>
        <taxon>Larinioides</taxon>
    </lineage>
</organism>
<dbReference type="AlphaFoldDB" id="A0AAV2AB45"/>
<dbReference type="EMBL" id="CAXIEN010000141">
    <property type="protein sequence ID" value="CAL1281195.1"/>
    <property type="molecule type" value="Genomic_DNA"/>
</dbReference>
<gene>
    <name evidence="1" type="ORF">LARSCL_LOCUS11433</name>
</gene>
<proteinExistence type="predicted"/>
<accession>A0AAV2AB45</accession>
<reference evidence="1 2" key="1">
    <citation type="submission" date="2024-04" db="EMBL/GenBank/DDBJ databases">
        <authorList>
            <person name="Rising A."/>
            <person name="Reimegard J."/>
            <person name="Sonavane S."/>
            <person name="Akerstrom W."/>
            <person name="Nylinder S."/>
            <person name="Hedman E."/>
            <person name="Kallberg Y."/>
        </authorList>
    </citation>
    <scope>NUCLEOTIDE SEQUENCE [LARGE SCALE GENOMIC DNA]</scope>
</reference>
<sequence length="44" mass="5039">MSSSHDSCQLSAMNFDQIRCYELRHVICVSFGKYGPHPVKESCF</sequence>